<sequence>MSDDKRPEADRSGASAGETLNVVRFAETHGITPDQARELIARHGSDRAKLDEAAAHLRSS</sequence>
<evidence type="ECO:0000313" key="2">
    <source>
        <dbReference type="Proteomes" id="UP001549110"/>
    </source>
</evidence>
<keyword evidence="2" id="KW-1185">Reference proteome</keyword>
<name>A0ABV2EF07_9CAUL</name>
<proteinExistence type="predicted"/>
<dbReference type="EMBL" id="JBEPLU010000001">
    <property type="protein sequence ID" value="MET3525537.1"/>
    <property type="molecule type" value="Genomic_DNA"/>
</dbReference>
<reference evidence="1 2" key="1">
    <citation type="submission" date="2024-06" db="EMBL/GenBank/DDBJ databases">
        <title>Genomic Encyclopedia of Type Strains, Phase IV (KMG-IV): sequencing the most valuable type-strain genomes for metagenomic binning, comparative biology and taxonomic classification.</title>
        <authorList>
            <person name="Goeker M."/>
        </authorList>
    </citation>
    <scope>NUCLEOTIDE SEQUENCE [LARGE SCALE GENOMIC DNA]</scope>
    <source>
        <strain evidence="1 2">DSM 17809</strain>
    </source>
</reference>
<evidence type="ECO:0008006" key="3">
    <source>
        <dbReference type="Google" id="ProtNLM"/>
    </source>
</evidence>
<organism evidence="1 2">
    <name type="scientific">Phenylobacterium koreense</name>
    <dbReference type="NCBI Taxonomy" id="266125"/>
    <lineage>
        <taxon>Bacteria</taxon>
        <taxon>Pseudomonadati</taxon>
        <taxon>Pseudomonadota</taxon>
        <taxon>Alphaproteobacteria</taxon>
        <taxon>Caulobacterales</taxon>
        <taxon>Caulobacteraceae</taxon>
        <taxon>Phenylobacterium</taxon>
    </lineage>
</organism>
<protein>
    <recommendedName>
        <fullName evidence="3">DUF3606 domain-containing protein</fullName>
    </recommendedName>
</protein>
<evidence type="ECO:0000313" key="1">
    <source>
        <dbReference type="EMBL" id="MET3525537.1"/>
    </source>
</evidence>
<accession>A0ABV2EF07</accession>
<dbReference type="RefSeq" id="WP_331932981.1">
    <property type="nucleotide sequence ID" value="NZ_JBEPLU010000001.1"/>
</dbReference>
<dbReference type="Proteomes" id="UP001549110">
    <property type="component" value="Unassembled WGS sequence"/>
</dbReference>
<comment type="caution">
    <text evidence="1">The sequence shown here is derived from an EMBL/GenBank/DDBJ whole genome shotgun (WGS) entry which is preliminary data.</text>
</comment>
<gene>
    <name evidence="1" type="ORF">ABID41_000632</name>
</gene>